<evidence type="ECO:0000256" key="1">
    <source>
        <dbReference type="SAM" id="Phobius"/>
    </source>
</evidence>
<name>A0A0B1GCB9_ECOLX</name>
<accession>A0A0B1GCB9</accession>
<evidence type="ECO:0000313" key="3">
    <source>
        <dbReference type="EMBL" id="BAQ00857.1"/>
    </source>
</evidence>
<evidence type="ECO:0000313" key="2">
    <source>
        <dbReference type="EMBL" id="AJR19361.1"/>
    </source>
</evidence>
<dbReference type="SUPFAM" id="SSF53448">
    <property type="entry name" value="Nucleotide-diphospho-sugar transferases"/>
    <property type="match status" value="1"/>
</dbReference>
<keyword evidence="2" id="KW-0808">Transferase</keyword>
<keyword evidence="1" id="KW-1133">Transmembrane helix</keyword>
<organism evidence="2">
    <name type="scientific">Escherichia coli</name>
    <dbReference type="NCBI Taxonomy" id="562"/>
    <lineage>
        <taxon>Bacteria</taxon>
        <taxon>Pseudomonadati</taxon>
        <taxon>Pseudomonadota</taxon>
        <taxon>Gammaproteobacteria</taxon>
        <taxon>Enterobacterales</taxon>
        <taxon>Enterobacteriaceae</taxon>
        <taxon>Escherichia</taxon>
    </lineage>
</organism>
<sequence>MKIAIGISTLNNGINQVWEKIKNIPDEFLIIISHQVTDKQKQYGDICKKNNVIIITTYCKGLSKSRNILLATAFQKSVDYMIISDDDVAYLVNGLYELKDRIIEDRGKYHYQIQSCTQDGRLRKKYPLMRKRLNRLSAFNISSIEMCLNVNQIQECNVWFDECFGLGARYKAGEEPIFVTDLMKTKNNIIFIPVTITVHPIESSGKKIYNETDALSDRSAIFVRCGGRYLGLLYIFIFWVKKFLFKKKCGRIKKIAALFILLKGYSRYEYL</sequence>
<feature type="transmembrane region" description="Helical" evidence="1">
    <location>
        <begin position="226"/>
        <end position="244"/>
    </location>
</feature>
<protein>
    <submittedName>
        <fullName evidence="2">Glycosyl transferase family 2</fullName>
    </submittedName>
    <submittedName>
        <fullName evidence="3">Putative glycosyltransferase</fullName>
    </submittedName>
</protein>
<proteinExistence type="predicted"/>
<reference evidence="2" key="2">
    <citation type="submission" date="2015-01" db="EMBL/GenBank/DDBJ databases">
        <authorList>
            <person name="Xiang T."/>
            <person name="Song Y."/>
            <person name="Huang L."/>
            <person name="Wang B."/>
            <person name="Wu P."/>
        </authorList>
    </citation>
    <scope>NUCLEOTIDE SEQUENCE</scope>
    <source>
        <strain evidence="2">F 11621-41</strain>
    </source>
</reference>
<dbReference type="PATRIC" id="fig|562.8011.peg.5146"/>
<dbReference type="AlphaFoldDB" id="A0A0B1GCB9"/>
<reference evidence="2" key="3">
    <citation type="journal article" date="2016" name="PLoS ONE">
        <title>Comparison of O-Antigen Gene Clusters of All O-Serogroups of Escherichia coli and Proposal for Adopting a New Nomenclature for O-Typing.</title>
        <authorList>
            <person name="DebRoy C."/>
            <person name="Fratamico P.M."/>
            <person name="Yan X."/>
            <person name="Baranzoni G."/>
            <person name="Liu Y."/>
            <person name="Needleman D.S."/>
            <person name="Tebbs R."/>
            <person name="O'Connell C.D."/>
            <person name="Allred A."/>
            <person name="Swimley M."/>
            <person name="Mwangi M."/>
            <person name="Kapur V."/>
            <person name="Raygoza Garay J.A."/>
            <person name="Roberts E.L."/>
            <person name="Katani R."/>
        </authorList>
    </citation>
    <scope>NUCLEOTIDE SEQUENCE</scope>
    <source>
        <strain evidence="2">F 11621-41</strain>
    </source>
</reference>
<dbReference type="InterPro" id="IPR029044">
    <property type="entry name" value="Nucleotide-diphossugar_trans"/>
</dbReference>
<gene>
    <name evidence="2" type="primary">wffK</name>
</gene>
<keyword evidence="1" id="KW-0472">Membrane</keyword>
<keyword evidence="1" id="KW-0812">Transmembrane</keyword>
<reference evidence="3" key="1">
    <citation type="journal article" date="2014" name="DNA Res.">
        <title>A complete view of the genetic diversity of the Escherichia coli O-antigen biosynthesis gene cluster.</title>
        <authorList>
            <person name="Iguchi A."/>
            <person name="Iyoda S."/>
            <person name="Kikuchi T."/>
            <person name="Ogura Y."/>
            <person name="Katsura K."/>
            <person name="Ohnishi M."/>
            <person name="Hayashi T."/>
            <person name="Thomson N.R."/>
        </authorList>
    </citation>
    <scope>NUCLEOTIDE SEQUENCE</scope>
    <source>
        <strain evidence="3">F11621-41</strain>
    </source>
</reference>
<dbReference type="EMBL" id="KP710589">
    <property type="protein sequence ID" value="AJR19361.1"/>
    <property type="molecule type" value="Genomic_DNA"/>
</dbReference>
<dbReference type="RefSeq" id="WP_032216225.1">
    <property type="nucleotide sequence ID" value="NZ_BFFW01000032.1"/>
</dbReference>
<dbReference type="GO" id="GO:0016740">
    <property type="term" value="F:transferase activity"/>
    <property type="evidence" value="ECO:0007669"/>
    <property type="project" value="UniProtKB-KW"/>
</dbReference>
<dbReference type="EMBL" id="AB811615">
    <property type="protein sequence ID" value="BAQ00857.1"/>
    <property type="molecule type" value="Genomic_DNA"/>
</dbReference>